<evidence type="ECO:0000313" key="3">
    <source>
        <dbReference type="EMBL" id="MEA5363476.1"/>
    </source>
</evidence>
<evidence type="ECO:0000259" key="2">
    <source>
        <dbReference type="Pfam" id="PF11716"/>
    </source>
</evidence>
<organism evidence="3 4">
    <name type="scientific">Amycolatopsis heterodermiae</name>
    <dbReference type="NCBI Taxonomy" id="3110235"/>
    <lineage>
        <taxon>Bacteria</taxon>
        <taxon>Bacillati</taxon>
        <taxon>Actinomycetota</taxon>
        <taxon>Actinomycetes</taxon>
        <taxon>Pseudonocardiales</taxon>
        <taxon>Pseudonocardiaceae</taxon>
        <taxon>Amycolatopsis</taxon>
    </lineage>
</organism>
<sequence>MDPIEEWTNAQHRVTGLTGDLSSGEAAETVPACPEWTVRDLLAHMIGLNADVLAGDEPDDHNEAWTQRQVDRRANRPVVELLEEWAGLVEPMRRWMREHTSRPLADILIHEQDLRGALRVPGGRATPGLASLRDDFAGRFGAAVADEPPILLDGGIWRWVSRGPAEDAATVVRADEFELTRAVMSRRSAAQLRWWTAKGDVEPYLAGFATLGDLPDRDLEE</sequence>
<dbReference type="InterPro" id="IPR024344">
    <property type="entry name" value="MDMPI_metal-binding"/>
</dbReference>
<dbReference type="Proteomes" id="UP001304298">
    <property type="component" value="Unassembled WGS sequence"/>
</dbReference>
<comment type="caution">
    <text evidence="3">The sequence shown here is derived from an EMBL/GenBank/DDBJ whole genome shotgun (WGS) entry which is preliminary data.</text>
</comment>
<dbReference type="Pfam" id="PF11716">
    <property type="entry name" value="MDMPI_N"/>
    <property type="match status" value="1"/>
</dbReference>
<dbReference type="SUPFAM" id="SSF109854">
    <property type="entry name" value="DinB/YfiT-like putative metalloenzymes"/>
    <property type="match status" value="1"/>
</dbReference>
<evidence type="ECO:0000313" key="4">
    <source>
        <dbReference type="Proteomes" id="UP001304298"/>
    </source>
</evidence>
<keyword evidence="3" id="KW-0413">Isomerase</keyword>
<protein>
    <submittedName>
        <fullName evidence="3">Maleylpyruvate isomerase N-terminal domain-containing protein</fullName>
    </submittedName>
</protein>
<dbReference type="RefSeq" id="WP_323331230.1">
    <property type="nucleotide sequence ID" value="NZ_JAYFSI010000007.1"/>
</dbReference>
<reference evidence="3 4" key="1">
    <citation type="submission" date="2023-12" db="EMBL/GenBank/DDBJ databases">
        <title>Amycolatopsis sp. V23-08.</title>
        <authorList>
            <person name="Somphong A."/>
        </authorList>
    </citation>
    <scope>NUCLEOTIDE SEQUENCE [LARGE SCALE GENOMIC DNA]</scope>
    <source>
        <strain evidence="3 4">V23-08</strain>
    </source>
</reference>
<evidence type="ECO:0000256" key="1">
    <source>
        <dbReference type="SAM" id="MobiDB-lite"/>
    </source>
</evidence>
<accession>A0ABU5RB80</accession>
<feature type="region of interest" description="Disordered" evidence="1">
    <location>
        <begin position="1"/>
        <end position="25"/>
    </location>
</feature>
<name>A0ABU5RB80_9PSEU</name>
<feature type="domain" description="Mycothiol-dependent maleylpyruvate isomerase metal-binding" evidence="2">
    <location>
        <begin position="9"/>
        <end position="102"/>
    </location>
</feature>
<keyword evidence="4" id="KW-1185">Reference proteome</keyword>
<gene>
    <name evidence="3" type="ORF">VA596_28370</name>
</gene>
<dbReference type="InterPro" id="IPR034660">
    <property type="entry name" value="DinB/YfiT-like"/>
</dbReference>
<proteinExistence type="predicted"/>
<dbReference type="GO" id="GO:0016853">
    <property type="term" value="F:isomerase activity"/>
    <property type="evidence" value="ECO:0007669"/>
    <property type="project" value="UniProtKB-KW"/>
</dbReference>
<dbReference type="EMBL" id="JAYFSI010000007">
    <property type="protein sequence ID" value="MEA5363476.1"/>
    <property type="molecule type" value="Genomic_DNA"/>
</dbReference>